<proteinExistence type="predicted"/>
<feature type="non-terminal residue" evidence="1">
    <location>
        <position position="1"/>
    </location>
</feature>
<gene>
    <name evidence="1" type="ORF">HHI36_017238</name>
</gene>
<evidence type="ECO:0000313" key="2">
    <source>
        <dbReference type="Proteomes" id="UP001516400"/>
    </source>
</evidence>
<organism evidence="1 2">
    <name type="scientific">Cryptolaemus montrouzieri</name>
    <dbReference type="NCBI Taxonomy" id="559131"/>
    <lineage>
        <taxon>Eukaryota</taxon>
        <taxon>Metazoa</taxon>
        <taxon>Ecdysozoa</taxon>
        <taxon>Arthropoda</taxon>
        <taxon>Hexapoda</taxon>
        <taxon>Insecta</taxon>
        <taxon>Pterygota</taxon>
        <taxon>Neoptera</taxon>
        <taxon>Endopterygota</taxon>
        <taxon>Coleoptera</taxon>
        <taxon>Polyphaga</taxon>
        <taxon>Cucujiformia</taxon>
        <taxon>Coccinelloidea</taxon>
        <taxon>Coccinellidae</taxon>
        <taxon>Scymninae</taxon>
        <taxon>Scymnini</taxon>
        <taxon>Cryptolaemus</taxon>
    </lineage>
</organism>
<comment type="caution">
    <text evidence="1">The sequence shown here is derived from an EMBL/GenBank/DDBJ whole genome shotgun (WGS) entry which is preliminary data.</text>
</comment>
<feature type="non-terminal residue" evidence="1">
    <location>
        <position position="73"/>
    </location>
</feature>
<dbReference type="AlphaFoldDB" id="A0ABD2NM62"/>
<evidence type="ECO:0000313" key="1">
    <source>
        <dbReference type="EMBL" id="KAL3279729.1"/>
    </source>
</evidence>
<dbReference type="Proteomes" id="UP001516400">
    <property type="component" value="Unassembled WGS sequence"/>
</dbReference>
<accession>A0ABD2NM62</accession>
<dbReference type="EMBL" id="JABFTP020000124">
    <property type="protein sequence ID" value="KAL3279729.1"/>
    <property type="molecule type" value="Genomic_DNA"/>
</dbReference>
<reference evidence="1 2" key="1">
    <citation type="journal article" date="2021" name="BMC Biol.">
        <title>Horizontally acquired antibacterial genes associated with adaptive radiation of ladybird beetles.</title>
        <authorList>
            <person name="Li H.S."/>
            <person name="Tang X.F."/>
            <person name="Huang Y.H."/>
            <person name="Xu Z.Y."/>
            <person name="Chen M.L."/>
            <person name="Du X.Y."/>
            <person name="Qiu B.Y."/>
            <person name="Chen P.T."/>
            <person name="Zhang W."/>
            <person name="Slipinski A."/>
            <person name="Escalona H.E."/>
            <person name="Waterhouse R.M."/>
            <person name="Zwick A."/>
            <person name="Pang H."/>
        </authorList>
    </citation>
    <scope>NUCLEOTIDE SEQUENCE [LARGE SCALE GENOMIC DNA]</scope>
    <source>
        <strain evidence="1">SYSU2018</strain>
    </source>
</reference>
<sequence length="73" mass="8192">EKLQRRGVLIAVINGHKALPIRELHIFNVEKVTEVSGVFLPHSKLVILTTYRSPSGSFDNYLNSMGEILLFIA</sequence>
<protein>
    <submittedName>
        <fullName evidence="1">Uncharacterized protein</fullName>
    </submittedName>
</protein>
<keyword evidence="2" id="KW-1185">Reference proteome</keyword>
<name>A0ABD2NM62_9CUCU</name>